<evidence type="ECO:0000313" key="1">
    <source>
        <dbReference type="EMBL" id="AOF54978.1"/>
    </source>
</evidence>
<accession>A0ABM6DMF6</accession>
<dbReference type="EMBL" id="CP015149">
    <property type="protein sequence ID" value="AOF54978.1"/>
    <property type="molecule type" value="Genomic_DNA"/>
</dbReference>
<name>A0ABM6DMF6_9MOLU</name>
<sequence>MMEMMDKKDNNRAQNKIKIIKSNNVPIKINPYPKYKIIPNQTTNNKFIFNKKNKKTSPK</sequence>
<proteinExistence type="predicted"/>
<keyword evidence="2" id="KW-1185">Reference proteome</keyword>
<gene>
    <name evidence="1" type="ORF">MBSPM3_v1c4730</name>
</gene>
<evidence type="ECO:0000313" key="2">
    <source>
        <dbReference type="Proteomes" id="UP000224287"/>
    </source>
</evidence>
<reference evidence="1" key="1">
    <citation type="submission" date="2016-04" db="EMBL/GenBank/DDBJ databases">
        <title>Complete genome sequence of maize bushy stunt phytoplasma M3.</title>
        <authorList>
            <person name="Orlovskis Z."/>
            <person name="Canale M.C."/>
            <person name="Haryono M."/>
            <person name="Lopes J.R.S."/>
            <person name="Kuo C.-H."/>
            <person name="Hogenhout S.A."/>
        </authorList>
    </citation>
    <scope>NUCLEOTIDE SEQUENCE [LARGE SCALE GENOMIC DNA]</scope>
    <source>
        <strain evidence="1">M3</strain>
    </source>
</reference>
<protein>
    <submittedName>
        <fullName evidence="1">Uncharacterized protein</fullName>
    </submittedName>
</protein>
<organism evidence="1 2">
    <name type="scientific">Maize bushy stunt phytoplasma</name>
    <dbReference type="NCBI Taxonomy" id="202462"/>
    <lineage>
        <taxon>Bacteria</taxon>
        <taxon>Bacillati</taxon>
        <taxon>Mycoplasmatota</taxon>
        <taxon>Mollicutes</taxon>
        <taxon>Acholeplasmatales</taxon>
        <taxon>Acholeplasmataceae</taxon>
        <taxon>Candidatus Phytoplasma</taxon>
        <taxon>16SrI (Aster yellows group)</taxon>
    </lineage>
</organism>
<dbReference type="Proteomes" id="UP000224287">
    <property type="component" value="Chromosome"/>
</dbReference>